<sequence>DRGVVVIGRVVAIGGPPGSGKSTAGRTVAGALGLDYRSVGDAFRAEARARGMDVEAFGRFAEAHPEVDRELDSAMQRLARPGVVLDGRIQAALCRRRGTPVYSIVVTADEAERARRVALRDGQPLEESLRRIRERAESERGRYRRFYDLDPDAEPPDLRTRLDGAPSRRRRGADPRVPARRGPG</sequence>
<reference evidence="2" key="2">
    <citation type="journal article" date="2014" name="ISME J.">
        <title>Microbial stratification in low pH oxic and suboxic macroscopic growths along an acid mine drainage.</title>
        <authorList>
            <person name="Mendez-Garcia C."/>
            <person name="Mesa V."/>
            <person name="Sprenger R.R."/>
            <person name="Richter M."/>
            <person name="Diez M.S."/>
            <person name="Solano J."/>
            <person name="Bargiela R."/>
            <person name="Golyshina O.V."/>
            <person name="Manteca A."/>
            <person name="Ramos J.L."/>
            <person name="Gallego J.R."/>
            <person name="Llorente I."/>
            <person name="Martins Dos Santos V.A."/>
            <person name="Jensen O.N."/>
            <person name="Pelaez A.I."/>
            <person name="Sanchez J."/>
            <person name="Ferrer M."/>
        </authorList>
    </citation>
    <scope>NUCLEOTIDE SEQUENCE</scope>
</reference>
<name>T1ARB8_9ZZZZ</name>
<dbReference type="Pfam" id="PF13207">
    <property type="entry name" value="AAA_17"/>
    <property type="match status" value="1"/>
</dbReference>
<proteinExistence type="predicted"/>
<gene>
    <name evidence="2" type="ORF">B2A_02527</name>
</gene>
<evidence type="ECO:0000313" key="2">
    <source>
        <dbReference type="EMBL" id="EQD63106.1"/>
    </source>
</evidence>
<reference evidence="2" key="1">
    <citation type="submission" date="2013-08" db="EMBL/GenBank/DDBJ databases">
        <authorList>
            <person name="Mendez C."/>
            <person name="Richter M."/>
            <person name="Ferrer M."/>
            <person name="Sanchez J."/>
        </authorList>
    </citation>
    <scope>NUCLEOTIDE SEQUENCE</scope>
</reference>
<dbReference type="AlphaFoldDB" id="T1ARB8"/>
<feature type="non-terminal residue" evidence="2">
    <location>
        <position position="1"/>
    </location>
</feature>
<dbReference type="Gene3D" id="3.40.50.300">
    <property type="entry name" value="P-loop containing nucleotide triphosphate hydrolases"/>
    <property type="match status" value="1"/>
</dbReference>
<dbReference type="GO" id="GO:0016301">
    <property type="term" value="F:kinase activity"/>
    <property type="evidence" value="ECO:0007669"/>
    <property type="project" value="UniProtKB-KW"/>
</dbReference>
<organism evidence="2">
    <name type="scientific">mine drainage metagenome</name>
    <dbReference type="NCBI Taxonomy" id="410659"/>
    <lineage>
        <taxon>unclassified sequences</taxon>
        <taxon>metagenomes</taxon>
        <taxon>ecological metagenomes</taxon>
    </lineage>
</organism>
<dbReference type="SUPFAM" id="SSF52540">
    <property type="entry name" value="P-loop containing nucleoside triphosphate hydrolases"/>
    <property type="match status" value="1"/>
</dbReference>
<feature type="compositionally biased region" description="Basic and acidic residues" evidence="1">
    <location>
        <begin position="137"/>
        <end position="148"/>
    </location>
</feature>
<dbReference type="InterPro" id="IPR027417">
    <property type="entry name" value="P-loop_NTPase"/>
</dbReference>
<dbReference type="EMBL" id="AUZZ01001718">
    <property type="protein sequence ID" value="EQD63106.1"/>
    <property type="molecule type" value="Genomic_DNA"/>
</dbReference>
<protein>
    <submittedName>
        <fullName evidence="2">Cytidylate kinase</fullName>
    </submittedName>
</protein>
<keyword evidence="2" id="KW-0808">Transferase</keyword>
<accession>T1ARB8</accession>
<evidence type="ECO:0000256" key="1">
    <source>
        <dbReference type="SAM" id="MobiDB-lite"/>
    </source>
</evidence>
<keyword evidence="2" id="KW-0418">Kinase</keyword>
<feature type="non-terminal residue" evidence="2">
    <location>
        <position position="184"/>
    </location>
</feature>
<feature type="region of interest" description="Disordered" evidence="1">
    <location>
        <begin position="137"/>
        <end position="184"/>
    </location>
</feature>
<comment type="caution">
    <text evidence="2">The sequence shown here is derived from an EMBL/GenBank/DDBJ whole genome shotgun (WGS) entry which is preliminary data.</text>
</comment>